<dbReference type="Proteomes" id="UP001597233">
    <property type="component" value="Unassembled WGS sequence"/>
</dbReference>
<organism evidence="1 2">
    <name type="scientific">Paenibacillus wenxiniae</name>
    <dbReference type="NCBI Taxonomy" id="1636843"/>
    <lineage>
        <taxon>Bacteria</taxon>
        <taxon>Bacillati</taxon>
        <taxon>Bacillota</taxon>
        <taxon>Bacilli</taxon>
        <taxon>Bacillales</taxon>
        <taxon>Paenibacillaceae</taxon>
        <taxon>Paenibacillus</taxon>
    </lineage>
</organism>
<keyword evidence="2" id="KW-1185">Reference proteome</keyword>
<reference evidence="2" key="1">
    <citation type="journal article" date="2019" name="Int. J. Syst. Evol. Microbiol.">
        <title>The Global Catalogue of Microorganisms (GCM) 10K type strain sequencing project: providing services to taxonomists for standard genome sequencing and annotation.</title>
        <authorList>
            <consortium name="The Broad Institute Genomics Platform"/>
            <consortium name="The Broad Institute Genome Sequencing Center for Infectious Disease"/>
            <person name="Wu L."/>
            <person name="Ma J."/>
        </authorList>
    </citation>
    <scope>NUCLEOTIDE SEQUENCE [LARGE SCALE GENOMIC DNA]</scope>
    <source>
        <strain evidence="2">CCUG 54950</strain>
    </source>
</reference>
<accession>A0ABW4RH36</accession>
<sequence length="126" mass="14987">MFKDTWNPTPEEIKRWAYSKDKIPEQDWELAVYSDDNISMICSFVDDPKCMPKHRRFFLRCLYVYTGDIVRGQHSESMASLLDLLNQLEQTARSQELQAWITRSKELIESPENYTYAYWGLSSKYV</sequence>
<evidence type="ECO:0000313" key="1">
    <source>
        <dbReference type="EMBL" id="MFD1885505.1"/>
    </source>
</evidence>
<dbReference type="RefSeq" id="WP_347325774.1">
    <property type="nucleotide sequence ID" value="NZ_JBCGUH010000007.1"/>
</dbReference>
<comment type="caution">
    <text evidence="1">The sequence shown here is derived from an EMBL/GenBank/DDBJ whole genome shotgun (WGS) entry which is preliminary data.</text>
</comment>
<protein>
    <submittedName>
        <fullName evidence="1">Uncharacterized protein</fullName>
    </submittedName>
</protein>
<gene>
    <name evidence="1" type="ORF">ACFSC9_08185</name>
</gene>
<dbReference type="EMBL" id="JBHUEH010000011">
    <property type="protein sequence ID" value="MFD1885505.1"/>
    <property type="molecule type" value="Genomic_DNA"/>
</dbReference>
<name>A0ABW4RH36_9BACL</name>
<proteinExistence type="predicted"/>
<evidence type="ECO:0000313" key="2">
    <source>
        <dbReference type="Proteomes" id="UP001597233"/>
    </source>
</evidence>